<evidence type="ECO:0000256" key="1">
    <source>
        <dbReference type="SAM" id="MobiDB-lite"/>
    </source>
</evidence>
<protein>
    <submittedName>
        <fullName evidence="2">Uncharacterized protein</fullName>
    </submittedName>
</protein>
<sequence length="70" mass="7973">MEKGGAPHKSDKREGEEFQSHIRLGLCEDEKGRRIELGGEVESDTLTLRIRKQNIRLTGVLFIGVQTRRP</sequence>
<dbReference type="EMBL" id="JAYRBN010000112">
    <property type="protein sequence ID" value="KAL2724754.1"/>
    <property type="molecule type" value="Genomic_DNA"/>
</dbReference>
<accession>A0ABD2AVW5</accession>
<dbReference type="AlphaFoldDB" id="A0ABD2AVW5"/>
<keyword evidence="3" id="KW-1185">Reference proteome</keyword>
<evidence type="ECO:0000313" key="3">
    <source>
        <dbReference type="Proteomes" id="UP001607303"/>
    </source>
</evidence>
<organism evidence="2 3">
    <name type="scientific">Vespula maculifrons</name>
    <name type="common">Eastern yellow jacket</name>
    <name type="synonym">Wasp</name>
    <dbReference type="NCBI Taxonomy" id="7453"/>
    <lineage>
        <taxon>Eukaryota</taxon>
        <taxon>Metazoa</taxon>
        <taxon>Ecdysozoa</taxon>
        <taxon>Arthropoda</taxon>
        <taxon>Hexapoda</taxon>
        <taxon>Insecta</taxon>
        <taxon>Pterygota</taxon>
        <taxon>Neoptera</taxon>
        <taxon>Endopterygota</taxon>
        <taxon>Hymenoptera</taxon>
        <taxon>Apocrita</taxon>
        <taxon>Aculeata</taxon>
        <taxon>Vespoidea</taxon>
        <taxon>Vespidae</taxon>
        <taxon>Vespinae</taxon>
        <taxon>Vespula</taxon>
    </lineage>
</organism>
<reference evidence="2 3" key="1">
    <citation type="journal article" date="2024" name="Ann. Entomol. Soc. Am.">
        <title>Genomic analyses of the southern and eastern yellowjacket wasps (Hymenoptera: Vespidae) reveal evolutionary signatures of social life.</title>
        <authorList>
            <person name="Catto M.A."/>
            <person name="Caine P.B."/>
            <person name="Orr S.E."/>
            <person name="Hunt B.G."/>
            <person name="Goodisman M.A.D."/>
        </authorList>
    </citation>
    <scope>NUCLEOTIDE SEQUENCE [LARGE SCALE GENOMIC DNA]</scope>
    <source>
        <strain evidence="2">232</strain>
        <tissue evidence="2">Head and thorax</tissue>
    </source>
</reference>
<gene>
    <name evidence="2" type="ORF">V1477_018615</name>
</gene>
<feature type="region of interest" description="Disordered" evidence="1">
    <location>
        <begin position="1"/>
        <end position="20"/>
    </location>
</feature>
<dbReference type="Proteomes" id="UP001607303">
    <property type="component" value="Unassembled WGS sequence"/>
</dbReference>
<evidence type="ECO:0000313" key="2">
    <source>
        <dbReference type="EMBL" id="KAL2724754.1"/>
    </source>
</evidence>
<comment type="caution">
    <text evidence="2">The sequence shown here is derived from an EMBL/GenBank/DDBJ whole genome shotgun (WGS) entry which is preliminary data.</text>
</comment>
<proteinExistence type="predicted"/>
<name>A0ABD2AVW5_VESMC</name>